<proteinExistence type="predicted"/>
<dbReference type="SUPFAM" id="SSF46689">
    <property type="entry name" value="Homeodomain-like"/>
    <property type="match status" value="2"/>
</dbReference>
<keyword evidence="3" id="KW-0804">Transcription</keyword>
<dbReference type="EMBL" id="JACGWT010000006">
    <property type="protein sequence ID" value="MBA8796134.1"/>
    <property type="molecule type" value="Genomic_DNA"/>
</dbReference>
<comment type="caution">
    <text evidence="5">The sequence shown here is derived from an EMBL/GenBank/DDBJ whole genome shotgun (WGS) entry which is preliminary data.</text>
</comment>
<dbReference type="PROSITE" id="PS01124">
    <property type="entry name" value="HTH_ARAC_FAMILY_2"/>
    <property type="match status" value="1"/>
</dbReference>
<sequence>MVLPPTVPYRVSWRSLDASMVLLDASLVDDVAAQADPTGQGPGHVEFSFDSAVSPVAALQWNQVVTLVQRVAVANAGHPDGALLADSLNRLLSATALTCFRNTSLRADDVPVGGCPPASLRRAVAFIDSHLDRPVTLGEIAAAARVTPRALQPTFRRHLGTTPMGYLRRARLAAAHHDLRNAEPGDGQTVTAIAARWGFPSLPRFGVAYRQAYGQPPSVTLRKD</sequence>
<gene>
    <name evidence="5" type="ORF">FHX74_003775</name>
</gene>
<dbReference type="PANTHER" id="PTHR46796:SF12">
    <property type="entry name" value="HTH-TYPE DNA-BINDING TRANSCRIPTIONAL ACTIVATOR EUTR"/>
    <property type="match status" value="1"/>
</dbReference>
<keyword evidence="1" id="KW-0805">Transcription regulation</keyword>
<accession>A0A7W3IVU1</accession>
<reference evidence="5 6" key="1">
    <citation type="submission" date="2020-07" db="EMBL/GenBank/DDBJ databases">
        <title>Sequencing the genomes of 1000 actinobacteria strains.</title>
        <authorList>
            <person name="Klenk H.-P."/>
        </authorList>
    </citation>
    <scope>NUCLEOTIDE SEQUENCE [LARGE SCALE GENOMIC DNA]</scope>
    <source>
        <strain evidence="5 6">DSM 100723</strain>
    </source>
</reference>
<dbReference type="InterPro" id="IPR018060">
    <property type="entry name" value="HTH_AraC"/>
</dbReference>
<dbReference type="PANTHER" id="PTHR46796">
    <property type="entry name" value="HTH-TYPE TRANSCRIPTIONAL ACTIVATOR RHAS-RELATED"/>
    <property type="match status" value="1"/>
</dbReference>
<evidence type="ECO:0000313" key="5">
    <source>
        <dbReference type="EMBL" id="MBA8796134.1"/>
    </source>
</evidence>
<dbReference type="SMART" id="SM00342">
    <property type="entry name" value="HTH_ARAC"/>
    <property type="match status" value="1"/>
</dbReference>
<dbReference type="RefSeq" id="WP_182561707.1">
    <property type="nucleotide sequence ID" value="NZ_JACGWT010000006.1"/>
</dbReference>
<organism evidence="5 6">
    <name type="scientific">Microlunatus kandeliicorticis</name>
    <dbReference type="NCBI Taxonomy" id="1759536"/>
    <lineage>
        <taxon>Bacteria</taxon>
        <taxon>Bacillati</taxon>
        <taxon>Actinomycetota</taxon>
        <taxon>Actinomycetes</taxon>
        <taxon>Propionibacteriales</taxon>
        <taxon>Propionibacteriaceae</taxon>
        <taxon>Microlunatus</taxon>
    </lineage>
</organism>
<evidence type="ECO:0000313" key="6">
    <source>
        <dbReference type="Proteomes" id="UP000523079"/>
    </source>
</evidence>
<dbReference type="InterPro" id="IPR009057">
    <property type="entry name" value="Homeodomain-like_sf"/>
</dbReference>
<name>A0A7W3IVU1_9ACTN</name>
<dbReference type="Gene3D" id="1.10.10.60">
    <property type="entry name" value="Homeodomain-like"/>
    <property type="match status" value="1"/>
</dbReference>
<dbReference type="Proteomes" id="UP000523079">
    <property type="component" value="Unassembled WGS sequence"/>
</dbReference>
<evidence type="ECO:0000256" key="1">
    <source>
        <dbReference type="ARBA" id="ARBA00023015"/>
    </source>
</evidence>
<evidence type="ECO:0000256" key="2">
    <source>
        <dbReference type="ARBA" id="ARBA00023125"/>
    </source>
</evidence>
<dbReference type="InterPro" id="IPR050204">
    <property type="entry name" value="AraC_XylS_family_regulators"/>
</dbReference>
<feature type="domain" description="HTH araC/xylS-type" evidence="4">
    <location>
        <begin position="121"/>
        <end position="223"/>
    </location>
</feature>
<protein>
    <submittedName>
        <fullName evidence="5">AraC-like DNA-binding protein</fullName>
    </submittedName>
</protein>
<dbReference type="GO" id="GO:0003700">
    <property type="term" value="F:DNA-binding transcription factor activity"/>
    <property type="evidence" value="ECO:0007669"/>
    <property type="project" value="InterPro"/>
</dbReference>
<dbReference type="AlphaFoldDB" id="A0A7W3IVU1"/>
<keyword evidence="6" id="KW-1185">Reference proteome</keyword>
<evidence type="ECO:0000256" key="3">
    <source>
        <dbReference type="ARBA" id="ARBA00023163"/>
    </source>
</evidence>
<keyword evidence="2 5" id="KW-0238">DNA-binding</keyword>
<evidence type="ECO:0000259" key="4">
    <source>
        <dbReference type="PROSITE" id="PS01124"/>
    </source>
</evidence>
<dbReference type="Pfam" id="PF12833">
    <property type="entry name" value="HTH_18"/>
    <property type="match status" value="1"/>
</dbReference>
<dbReference type="GO" id="GO:0043565">
    <property type="term" value="F:sequence-specific DNA binding"/>
    <property type="evidence" value="ECO:0007669"/>
    <property type="project" value="InterPro"/>
</dbReference>